<dbReference type="AlphaFoldDB" id="A0A934QUM9"/>
<dbReference type="PRINTS" id="PR00455">
    <property type="entry name" value="HTHTETR"/>
</dbReference>
<dbReference type="GO" id="GO:0000976">
    <property type="term" value="F:transcription cis-regulatory region binding"/>
    <property type="evidence" value="ECO:0007669"/>
    <property type="project" value="TreeGrafter"/>
</dbReference>
<evidence type="ECO:0000259" key="5">
    <source>
        <dbReference type="PROSITE" id="PS50977"/>
    </source>
</evidence>
<evidence type="ECO:0000256" key="2">
    <source>
        <dbReference type="ARBA" id="ARBA00023125"/>
    </source>
</evidence>
<evidence type="ECO:0000313" key="6">
    <source>
        <dbReference type="EMBL" id="MBK1786648.1"/>
    </source>
</evidence>
<accession>A0A934QUM9</accession>
<dbReference type="SUPFAM" id="SSF46689">
    <property type="entry name" value="Homeodomain-like"/>
    <property type="match status" value="1"/>
</dbReference>
<dbReference type="Pfam" id="PF00440">
    <property type="entry name" value="TetR_N"/>
    <property type="match status" value="1"/>
</dbReference>
<feature type="domain" description="HTH tetR-type" evidence="5">
    <location>
        <begin position="7"/>
        <end position="67"/>
    </location>
</feature>
<dbReference type="Gene3D" id="1.10.357.10">
    <property type="entry name" value="Tetracycline Repressor, domain 2"/>
    <property type="match status" value="1"/>
</dbReference>
<keyword evidence="2 4" id="KW-0238">DNA-binding</keyword>
<evidence type="ECO:0000256" key="1">
    <source>
        <dbReference type="ARBA" id="ARBA00023015"/>
    </source>
</evidence>
<keyword evidence="3" id="KW-0804">Transcription</keyword>
<dbReference type="RefSeq" id="WP_200320280.1">
    <property type="nucleotide sequence ID" value="NZ_JAENJH010000004.1"/>
</dbReference>
<dbReference type="InterPro" id="IPR001647">
    <property type="entry name" value="HTH_TetR"/>
</dbReference>
<feature type="DNA-binding region" description="H-T-H motif" evidence="4">
    <location>
        <begin position="30"/>
        <end position="49"/>
    </location>
</feature>
<name>A0A934QUM9_9PSEU</name>
<dbReference type="InterPro" id="IPR009057">
    <property type="entry name" value="Homeodomain-like_sf"/>
</dbReference>
<dbReference type="EMBL" id="JAENJH010000004">
    <property type="protein sequence ID" value="MBK1786648.1"/>
    <property type="molecule type" value="Genomic_DNA"/>
</dbReference>
<organism evidence="6 7">
    <name type="scientific">Prauserella cavernicola</name>
    <dbReference type="NCBI Taxonomy" id="2800127"/>
    <lineage>
        <taxon>Bacteria</taxon>
        <taxon>Bacillati</taxon>
        <taxon>Actinomycetota</taxon>
        <taxon>Actinomycetes</taxon>
        <taxon>Pseudonocardiales</taxon>
        <taxon>Pseudonocardiaceae</taxon>
        <taxon>Prauserella</taxon>
    </lineage>
</organism>
<evidence type="ECO:0000313" key="7">
    <source>
        <dbReference type="Proteomes" id="UP000635245"/>
    </source>
</evidence>
<dbReference type="PANTHER" id="PTHR30055:SF234">
    <property type="entry name" value="HTH-TYPE TRANSCRIPTIONAL REGULATOR BETI"/>
    <property type="match status" value="1"/>
</dbReference>
<evidence type="ECO:0000256" key="3">
    <source>
        <dbReference type="ARBA" id="ARBA00023163"/>
    </source>
</evidence>
<proteinExistence type="predicted"/>
<protein>
    <submittedName>
        <fullName evidence="6">TetR/AcrR family transcriptional regulator</fullName>
    </submittedName>
</protein>
<gene>
    <name evidence="6" type="ORF">JHE00_20150</name>
</gene>
<dbReference type="GO" id="GO:0003700">
    <property type="term" value="F:DNA-binding transcription factor activity"/>
    <property type="evidence" value="ECO:0007669"/>
    <property type="project" value="TreeGrafter"/>
</dbReference>
<sequence>MPRPKTSQTRQRIQEAALELFTEQGVRQTSLRQIADRLGLTKPALYYHFESREELVTSLLQPLVDDLDALLAEDEAASEIDARDLLGRYFDVSYKHHALMGLMRQDLPALGEVGFVTRVLGWRRRLTVLLAGPDADTAAQARAIVALGGLADCLVLLAETPVDELREATLDAACAALGPS</sequence>
<reference evidence="6" key="1">
    <citation type="submission" date="2020-12" db="EMBL/GenBank/DDBJ databases">
        <title>Prauserella sp. ASG 168, a novel actinomycete isolated from cave rock.</title>
        <authorList>
            <person name="Suriyachadkun C."/>
        </authorList>
    </citation>
    <scope>NUCLEOTIDE SEQUENCE</scope>
    <source>
        <strain evidence="6">ASG 168</strain>
    </source>
</reference>
<dbReference type="PROSITE" id="PS50977">
    <property type="entry name" value="HTH_TETR_2"/>
    <property type="match status" value="1"/>
</dbReference>
<dbReference type="Proteomes" id="UP000635245">
    <property type="component" value="Unassembled WGS sequence"/>
</dbReference>
<evidence type="ECO:0000256" key="4">
    <source>
        <dbReference type="PROSITE-ProRule" id="PRU00335"/>
    </source>
</evidence>
<keyword evidence="7" id="KW-1185">Reference proteome</keyword>
<comment type="caution">
    <text evidence="6">The sequence shown here is derived from an EMBL/GenBank/DDBJ whole genome shotgun (WGS) entry which is preliminary data.</text>
</comment>
<dbReference type="PANTHER" id="PTHR30055">
    <property type="entry name" value="HTH-TYPE TRANSCRIPTIONAL REGULATOR RUTR"/>
    <property type="match status" value="1"/>
</dbReference>
<dbReference type="InterPro" id="IPR050109">
    <property type="entry name" value="HTH-type_TetR-like_transc_reg"/>
</dbReference>
<keyword evidence="1" id="KW-0805">Transcription regulation</keyword>